<comment type="similarity">
    <text evidence="2">Belongs to the POMP/UMP1 family.</text>
</comment>
<reference evidence="3 4" key="1">
    <citation type="journal article" date="2023" name="G3 (Bethesda)">
        <title>A high-quality reference genome for the fission yeast Schizosaccharomyces osmophilus.</title>
        <authorList>
            <person name="Jia G.S."/>
            <person name="Zhang W.C."/>
            <person name="Liang Y."/>
            <person name="Liu X.H."/>
            <person name="Rhind N."/>
            <person name="Pidoux A."/>
            <person name="Brysch-Herzberg M."/>
            <person name="Du L.L."/>
        </authorList>
    </citation>
    <scope>NUCLEOTIDE SEQUENCE [LARGE SCALE GENOMIC DNA]</scope>
    <source>
        <strain evidence="3 4">CBS 15793</strain>
    </source>
</reference>
<dbReference type="InterPro" id="IPR008012">
    <property type="entry name" value="Ump1"/>
</dbReference>
<evidence type="ECO:0000256" key="1">
    <source>
        <dbReference type="ARBA" id="ARBA00023186"/>
    </source>
</evidence>
<evidence type="ECO:0000313" key="4">
    <source>
        <dbReference type="Proteomes" id="UP001212411"/>
    </source>
</evidence>
<dbReference type="RefSeq" id="XP_056039537.1">
    <property type="nucleotide sequence ID" value="XM_056183147.1"/>
</dbReference>
<dbReference type="EMBL" id="CP115613">
    <property type="protein sequence ID" value="WBW75294.1"/>
    <property type="molecule type" value="Genomic_DNA"/>
</dbReference>
<dbReference type="GO" id="GO:0043248">
    <property type="term" value="P:proteasome assembly"/>
    <property type="evidence" value="ECO:0007669"/>
    <property type="project" value="InterPro"/>
</dbReference>
<dbReference type="GO" id="GO:0000502">
    <property type="term" value="C:proteasome complex"/>
    <property type="evidence" value="ECO:0007669"/>
    <property type="project" value="UniProtKB-KW"/>
</dbReference>
<dbReference type="KEGG" id="som:SOMG_04360"/>
<keyword evidence="1" id="KW-0143">Chaperone</keyword>
<protein>
    <submittedName>
        <fullName evidence="3">Proteasome maturation factor Ump1</fullName>
    </submittedName>
</protein>
<keyword evidence="4" id="KW-1185">Reference proteome</keyword>
<proteinExistence type="inferred from homology"/>
<dbReference type="AlphaFoldDB" id="A0AAE9WGS0"/>
<dbReference type="PANTHER" id="PTHR12828:SF3">
    <property type="entry name" value="PROTEASOME MATURATION PROTEIN"/>
    <property type="match status" value="1"/>
</dbReference>
<sequence length="129" mass="14704">MQIIPDSNVPSKVSGDYKLSVLSPHGPRVNELESKHPLENRLANWEAQQRQVRLDSMRRIYGLHEPVRREMELRLSTQSVRPMALGGPSNFHADILANREACLDETDIYTGQAPMEMTFQNEVATRYGL</sequence>
<name>A0AAE9WGS0_9SCHI</name>
<accession>A0AAE9WGS0</accession>
<organism evidence="3 4">
    <name type="scientific">Schizosaccharomyces osmophilus</name>
    <dbReference type="NCBI Taxonomy" id="2545709"/>
    <lineage>
        <taxon>Eukaryota</taxon>
        <taxon>Fungi</taxon>
        <taxon>Dikarya</taxon>
        <taxon>Ascomycota</taxon>
        <taxon>Taphrinomycotina</taxon>
        <taxon>Schizosaccharomycetes</taxon>
        <taxon>Schizosaccharomycetales</taxon>
        <taxon>Schizosaccharomycetaceae</taxon>
        <taxon>Schizosaccharomyces</taxon>
    </lineage>
</organism>
<dbReference type="GO" id="GO:0005634">
    <property type="term" value="C:nucleus"/>
    <property type="evidence" value="ECO:0007669"/>
    <property type="project" value="TreeGrafter"/>
</dbReference>
<dbReference type="PANTHER" id="PTHR12828">
    <property type="entry name" value="PROTEASOME MATURATION PROTEIN UMP1"/>
    <property type="match status" value="1"/>
</dbReference>
<dbReference type="GO" id="GO:0005737">
    <property type="term" value="C:cytoplasm"/>
    <property type="evidence" value="ECO:0007669"/>
    <property type="project" value="TreeGrafter"/>
</dbReference>
<dbReference type="GeneID" id="80877836"/>
<keyword evidence="3" id="KW-0647">Proteasome</keyword>
<gene>
    <name evidence="3" type="primary">ump1</name>
    <name evidence="3" type="ORF">SOMG_04360</name>
</gene>
<dbReference type="Pfam" id="PF05348">
    <property type="entry name" value="UMP1"/>
    <property type="match status" value="1"/>
</dbReference>
<evidence type="ECO:0000256" key="2">
    <source>
        <dbReference type="ARBA" id="ARBA00043974"/>
    </source>
</evidence>
<dbReference type="Proteomes" id="UP001212411">
    <property type="component" value="Chromosome 3"/>
</dbReference>
<evidence type="ECO:0000313" key="3">
    <source>
        <dbReference type="EMBL" id="WBW75294.1"/>
    </source>
</evidence>